<accession>A0A553NF87</accession>
<dbReference type="AlphaFoldDB" id="A0A553NF87"/>
<dbReference type="STRING" id="6832.A0A553NF87"/>
<dbReference type="OMA" id="DLKYVVM"/>
<comment type="caution">
    <text evidence="7">The sequence shown here is derived from an EMBL/GenBank/DDBJ whole genome shotgun (WGS) entry which is preliminary data.</text>
</comment>
<organism evidence="7 8">
    <name type="scientific">Tigriopus californicus</name>
    <name type="common">Marine copepod</name>
    <dbReference type="NCBI Taxonomy" id="6832"/>
    <lineage>
        <taxon>Eukaryota</taxon>
        <taxon>Metazoa</taxon>
        <taxon>Ecdysozoa</taxon>
        <taxon>Arthropoda</taxon>
        <taxon>Crustacea</taxon>
        <taxon>Multicrustacea</taxon>
        <taxon>Hexanauplia</taxon>
        <taxon>Copepoda</taxon>
        <taxon>Harpacticoida</taxon>
        <taxon>Harpacticidae</taxon>
        <taxon>Tigriopus</taxon>
    </lineage>
</organism>
<name>A0A553NF87_TIGCA</name>
<dbReference type="InterPro" id="IPR007144">
    <property type="entry name" value="SSU_processome_Utp11"/>
</dbReference>
<proteinExistence type="inferred from homology"/>
<evidence type="ECO:0000256" key="5">
    <source>
        <dbReference type="PIRNR" id="PIRNR015952"/>
    </source>
</evidence>
<evidence type="ECO:0000256" key="4">
    <source>
        <dbReference type="ARBA" id="ARBA00023242"/>
    </source>
</evidence>
<feature type="region of interest" description="Disordered" evidence="6">
    <location>
        <begin position="216"/>
        <end position="251"/>
    </location>
</feature>
<feature type="region of interest" description="Disordered" evidence="6">
    <location>
        <begin position="1"/>
        <end position="27"/>
    </location>
</feature>
<evidence type="ECO:0000313" key="7">
    <source>
        <dbReference type="EMBL" id="TRY64113.1"/>
    </source>
</evidence>
<evidence type="ECO:0000313" key="8">
    <source>
        <dbReference type="Proteomes" id="UP000318571"/>
    </source>
</evidence>
<evidence type="ECO:0000256" key="3">
    <source>
        <dbReference type="ARBA" id="ARBA00022552"/>
    </source>
</evidence>
<comment type="function">
    <text evidence="5">Involved in nucleolar processing of pre-18S ribosomal RNA.</text>
</comment>
<comment type="subunit">
    <text evidence="5">Component of the ribosomal small subunit (SSU) processome.</text>
</comment>
<comment type="similarity">
    <text evidence="2 5">Belongs to the UTP11 family.</text>
</comment>
<gene>
    <name evidence="7" type="ORF">TCAL_00356</name>
</gene>
<dbReference type="OrthoDB" id="29058at2759"/>
<dbReference type="PIRSF" id="PIRSF015952">
    <property type="entry name" value="U3snoRNP11"/>
    <property type="match status" value="1"/>
</dbReference>
<evidence type="ECO:0000256" key="6">
    <source>
        <dbReference type="SAM" id="MobiDB-lite"/>
    </source>
</evidence>
<dbReference type="PANTHER" id="PTHR12838:SF0">
    <property type="entry name" value="U3 SMALL NUCLEOLAR RNA-ASSOCIATED PROTEIN 11-RELATED"/>
    <property type="match status" value="1"/>
</dbReference>
<dbReference type="Proteomes" id="UP000318571">
    <property type="component" value="Chromosome 10"/>
</dbReference>
<dbReference type="EMBL" id="VCGU01000458">
    <property type="protein sequence ID" value="TRY64113.1"/>
    <property type="molecule type" value="Genomic_DNA"/>
</dbReference>
<feature type="compositionally biased region" description="Basic and acidic residues" evidence="6">
    <location>
        <begin position="18"/>
        <end position="27"/>
    </location>
</feature>
<dbReference type="GO" id="GO:0006364">
    <property type="term" value="P:rRNA processing"/>
    <property type="evidence" value="ECO:0007669"/>
    <property type="project" value="UniProtKB-UniRule"/>
</dbReference>
<reference evidence="7 8" key="1">
    <citation type="journal article" date="2018" name="Nat. Ecol. Evol.">
        <title>Genomic signatures of mitonuclear coevolution across populations of Tigriopus californicus.</title>
        <authorList>
            <person name="Barreto F.S."/>
            <person name="Watson E.T."/>
            <person name="Lima T.G."/>
            <person name="Willett C.S."/>
            <person name="Edmands S."/>
            <person name="Li W."/>
            <person name="Burton R.S."/>
        </authorList>
    </citation>
    <scope>NUCLEOTIDE SEQUENCE [LARGE SCALE GENOMIC DNA]</scope>
    <source>
        <strain evidence="7 8">San Diego</strain>
    </source>
</reference>
<sequence length="251" mass="29943">MASLRNAFKTQKTHRERHQPEDRKELGLLEKKKDYKLRAQDYNKKKKVLQKLRLKALNKNPDEFHHHMINSQMVEGVHREKNKDEELTEAQVKLLQNRDLTYIVQKRTIEQKKIERLKSVLHMLDVDDKPSNSHTFFVDTEKEKQEFDPAKRLNTHPDLLDRTYNRPLLSDLESGKALPTAELSSDTVKRRQKAYKELKQRIERERQLGVVQAKMEVRKHMQNKKEKPVALVKPETKDSAPVYKWPKERKR</sequence>
<dbReference type="PANTHER" id="PTHR12838">
    <property type="entry name" value="U3 SMALL NUCLEOLAR RNA-ASSOCIATED PROTEIN 11"/>
    <property type="match status" value="1"/>
</dbReference>
<feature type="compositionally biased region" description="Basic and acidic residues" evidence="6">
    <location>
        <begin position="216"/>
        <end position="238"/>
    </location>
</feature>
<keyword evidence="8" id="KW-1185">Reference proteome</keyword>
<evidence type="ECO:0000256" key="1">
    <source>
        <dbReference type="ARBA" id="ARBA00004604"/>
    </source>
</evidence>
<dbReference type="GO" id="GO:0032040">
    <property type="term" value="C:small-subunit processome"/>
    <property type="evidence" value="ECO:0007669"/>
    <property type="project" value="UniProtKB-UniRule"/>
</dbReference>
<protein>
    <recommendedName>
        <fullName evidence="5">U3 small nucleolar RNA-associated protein 11</fullName>
        <shortName evidence="5">U3 snoRNA-associated protein 11</shortName>
    </recommendedName>
</protein>
<keyword evidence="4 5" id="KW-0539">Nucleus</keyword>
<evidence type="ECO:0000256" key="2">
    <source>
        <dbReference type="ARBA" id="ARBA00008105"/>
    </source>
</evidence>
<keyword evidence="3 5" id="KW-0698">rRNA processing</keyword>
<comment type="subcellular location">
    <subcellularLocation>
        <location evidence="1 5">Nucleus</location>
        <location evidence="1 5">Nucleolus</location>
    </subcellularLocation>
</comment>
<dbReference type="Pfam" id="PF03998">
    <property type="entry name" value="Utp11"/>
    <property type="match status" value="1"/>
</dbReference>